<gene>
    <name evidence="2" type="ORF">P0Y53_21375</name>
</gene>
<name>A0AAJ5WR69_9BACT</name>
<sequence>MTCRHFYQTLLLAACLLLGQLASLAQPDLTHTIRTANGLRFYTDRQQSQVYYYLPGDLVLGRRANGQPDLNFVLMRYDGALHESIGLRFRNILTMRLLLKPISADSLLAARRELEQQSGQVLLKPLPISQVEGLVVFTPIGQPDSARQVQKGELAVESDGGYSTAGTFWQERYFTLFLDINSAMLLREAFTKDLTAISFAWAFHCKGYTERRMLRAEGSSGLDSLFGDSFTEAVDTSAATDSASIREVVVKSDAFRLSVDTSRLSEHIRLINIDGDLPAGYALLNIRNYDFANNLRTDLYEKKVELQATGAGGNPVSAAVSFLAKDKDVTSINMRFRYAVRPDQPYRYRVRELLKDGREWVSDWQTISIWSSMLDVTTRPAPAPVQP</sequence>
<dbReference type="PROSITE" id="PS51257">
    <property type="entry name" value="PROKAR_LIPOPROTEIN"/>
    <property type="match status" value="1"/>
</dbReference>
<reference evidence="2" key="1">
    <citation type="submission" date="2023-03" db="EMBL/GenBank/DDBJ databases">
        <title>Andean soil-derived lignocellulolytic bacterial consortium as a source of novel taxa and putative plastic-active enzymes.</title>
        <authorList>
            <person name="Diaz-Garcia L."/>
            <person name="Chuvochina M."/>
            <person name="Feuerriegel G."/>
            <person name="Bunk B."/>
            <person name="Sproer C."/>
            <person name="Streit W.R."/>
            <person name="Rodriguez L.M."/>
            <person name="Overmann J."/>
            <person name="Jimenez D.J."/>
        </authorList>
    </citation>
    <scope>NUCLEOTIDE SEQUENCE</scope>
    <source>
        <strain evidence="2">MAG 7</strain>
    </source>
</reference>
<feature type="signal peptide" evidence="1">
    <location>
        <begin position="1"/>
        <end position="25"/>
    </location>
</feature>
<dbReference type="EMBL" id="CP119311">
    <property type="protein sequence ID" value="WEK35048.1"/>
    <property type="molecule type" value="Genomic_DNA"/>
</dbReference>
<evidence type="ECO:0000313" key="3">
    <source>
        <dbReference type="Proteomes" id="UP001220610"/>
    </source>
</evidence>
<feature type="chain" id="PRO_5042472879" evidence="1">
    <location>
        <begin position="26"/>
        <end position="387"/>
    </location>
</feature>
<organism evidence="2 3">
    <name type="scientific">Candidatus Pseudobacter hemicellulosilyticus</name>
    <dbReference type="NCBI Taxonomy" id="3121375"/>
    <lineage>
        <taxon>Bacteria</taxon>
        <taxon>Pseudomonadati</taxon>
        <taxon>Bacteroidota</taxon>
        <taxon>Chitinophagia</taxon>
        <taxon>Chitinophagales</taxon>
        <taxon>Chitinophagaceae</taxon>
        <taxon>Pseudobacter</taxon>
    </lineage>
</organism>
<protein>
    <submittedName>
        <fullName evidence="2">Uncharacterized protein</fullName>
    </submittedName>
</protein>
<evidence type="ECO:0000313" key="2">
    <source>
        <dbReference type="EMBL" id="WEK35048.1"/>
    </source>
</evidence>
<dbReference type="Proteomes" id="UP001220610">
    <property type="component" value="Chromosome"/>
</dbReference>
<keyword evidence="1" id="KW-0732">Signal</keyword>
<dbReference type="AlphaFoldDB" id="A0AAJ5WR69"/>
<proteinExistence type="predicted"/>
<evidence type="ECO:0000256" key="1">
    <source>
        <dbReference type="SAM" id="SignalP"/>
    </source>
</evidence>
<accession>A0AAJ5WR69</accession>